<protein>
    <submittedName>
        <fullName evidence="1">Uncharacterized protein</fullName>
    </submittedName>
</protein>
<gene>
    <name evidence="1" type="ORF">UT63_C0082G0006</name>
</gene>
<evidence type="ECO:0000313" key="2">
    <source>
        <dbReference type="Proteomes" id="UP000034539"/>
    </source>
</evidence>
<accession>A0A0G0Q1C4</accession>
<proteinExistence type="predicted"/>
<organism evidence="1 2">
    <name type="scientific">Candidatus Gottesmanbacteria bacterium GW2011_GWC2_39_8</name>
    <dbReference type="NCBI Taxonomy" id="1618450"/>
    <lineage>
        <taxon>Bacteria</taxon>
        <taxon>Candidatus Gottesmaniibacteriota</taxon>
    </lineage>
</organism>
<name>A0A0G0Q1C4_9BACT</name>
<dbReference type="Proteomes" id="UP000034539">
    <property type="component" value="Unassembled WGS sequence"/>
</dbReference>
<evidence type="ECO:0000313" key="1">
    <source>
        <dbReference type="EMBL" id="KKR31131.1"/>
    </source>
</evidence>
<dbReference type="EMBL" id="LBXN01000082">
    <property type="protein sequence ID" value="KKR31131.1"/>
    <property type="molecule type" value="Genomic_DNA"/>
</dbReference>
<reference evidence="1 2" key="1">
    <citation type="journal article" date="2015" name="Nature">
        <title>rRNA introns, odd ribosomes, and small enigmatic genomes across a large radiation of phyla.</title>
        <authorList>
            <person name="Brown C.T."/>
            <person name="Hug L.A."/>
            <person name="Thomas B.C."/>
            <person name="Sharon I."/>
            <person name="Castelle C.J."/>
            <person name="Singh A."/>
            <person name="Wilkins M.J."/>
            <person name="Williams K.H."/>
            <person name="Banfield J.F."/>
        </authorList>
    </citation>
    <scope>NUCLEOTIDE SEQUENCE [LARGE SCALE GENOMIC DNA]</scope>
</reference>
<dbReference type="AlphaFoldDB" id="A0A0G0Q1C4"/>
<comment type="caution">
    <text evidence="1">The sequence shown here is derived from an EMBL/GenBank/DDBJ whole genome shotgun (WGS) entry which is preliminary data.</text>
</comment>
<sequence length="231" mass="26572">MPKILASTQGFIDIIDLKDDVVILNGGRFRIVLETTSVNFDLLSEKEQDAAIFSYAGLVNSLDFPIQVVIKTRQTDISKYLDYLSNHEKSEPSQALKEQLQDYLEFVKQLVVENTILSKKFYCIVPYWSLETQKKDFFSPFLDLLSLNKRSKTAISPYSQAAFEDAKKIFERRQEELSWQFRRLGIKIRRLATAELISFFYQSLNPEAQNTDSVKNDAPGFQTAFTKPATI</sequence>